<evidence type="ECO:0000313" key="5">
    <source>
        <dbReference type="Proteomes" id="UP000240663"/>
    </source>
</evidence>
<evidence type="ECO:0000259" key="2">
    <source>
        <dbReference type="Pfam" id="PF21425"/>
    </source>
</evidence>
<evidence type="ECO:0000259" key="1">
    <source>
        <dbReference type="Pfam" id="PF21424"/>
    </source>
</evidence>
<reference evidence="4 5" key="1">
    <citation type="submission" date="2017-09" db="EMBL/GenBank/DDBJ databases">
        <title>Complete genome sequence of bacteriophage (DU_PP_V) infecting Pectobacterium spp.</title>
        <authorList>
            <person name="Park T.-H."/>
        </authorList>
    </citation>
    <scope>NUCLEOTIDE SEQUENCE [LARGE SCALE GENOMIC DNA]</scope>
</reference>
<dbReference type="Gene3D" id="3.30.200.190">
    <property type="match status" value="1"/>
</dbReference>
<gene>
    <name evidence="4" type="ORF">P13BB106kb_p111</name>
</gene>
<keyword evidence="5" id="KW-1185">Reference proteome</keyword>
<protein>
    <recommendedName>
        <fullName evidence="6">Distal tail protein</fullName>
    </recommendedName>
</protein>
<evidence type="ECO:0008006" key="6">
    <source>
        <dbReference type="Google" id="ProtNLM"/>
    </source>
</evidence>
<accession>A0A2D2W723</accession>
<sequence>MRLPDPFTHPMYPGLGFTTADLIDNDPVIREELPNGKVSEIHISAQYWGIEIGYSDMLPEEYNILSASILNYKRSRGTFEVVLPQYEAYRVRGNTALTSIPLGQKGNSLVINNTNVLSGKPNLGDLFKLSNHSKVYKIVSLTENANSWTLGLYPDLFITTTGNEKPVFTGILFTTKLMNGDNFRESITIDGIYSPPTLQLREHIQ</sequence>
<name>A0A2D2W723_9CAUD</name>
<dbReference type="InterPro" id="IPR048415">
    <property type="entry name" value="DTP-pb9_B-dom"/>
</dbReference>
<dbReference type="EMBL" id="MF979564">
    <property type="protein sequence ID" value="ATS94095.1"/>
    <property type="molecule type" value="Genomic_DNA"/>
</dbReference>
<dbReference type="Pfam" id="PF21430">
    <property type="entry name" value="DTP-pb9_B-dom"/>
    <property type="match status" value="1"/>
</dbReference>
<dbReference type="Pfam" id="PF21424">
    <property type="entry name" value="DTP-pb9_A-dom_C"/>
    <property type="match status" value="1"/>
</dbReference>
<dbReference type="Proteomes" id="UP000240663">
    <property type="component" value="Segment"/>
</dbReference>
<feature type="domain" description="Distal tail protein pb9 B" evidence="3">
    <location>
        <begin position="87"/>
        <end position="171"/>
    </location>
</feature>
<dbReference type="Pfam" id="PF21425">
    <property type="entry name" value="DTP-pb9_A-dom_N"/>
    <property type="match status" value="1"/>
</dbReference>
<evidence type="ECO:0000259" key="3">
    <source>
        <dbReference type="Pfam" id="PF21430"/>
    </source>
</evidence>
<feature type="domain" description="Distal tail protein pb9 A" evidence="1">
    <location>
        <begin position="173"/>
        <end position="204"/>
    </location>
</feature>
<dbReference type="Gene3D" id="2.40.30.290">
    <property type="match status" value="1"/>
</dbReference>
<dbReference type="InterPro" id="IPR048417">
    <property type="entry name" value="DTP-pb9_A-dom_N"/>
</dbReference>
<dbReference type="InterPro" id="IPR048416">
    <property type="entry name" value="DTP-pb9_A-dom_C"/>
</dbReference>
<organism evidence="4 5">
    <name type="scientific">Pectobacterium phage DU_PP_V</name>
    <dbReference type="NCBI Taxonomy" id="2041492"/>
    <lineage>
        <taxon>Viruses</taxon>
        <taxon>Duplodnaviria</taxon>
        <taxon>Heunggongvirae</taxon>
        <taxon>Uroviricota</taxon>
        <taxon>Caudoviricetes</taxon>
        <taxon>Demerecviridae</taxon>
        <taxon>Mccorquodalevirinae</taxon>
        <taxon>Hongcheonvirus</taxon>
        <taxon>Hongcheonvirus DUPPV</taxon>
    </lineage>
</organism>
<evidence type="ECO:0000313" key="4">
    <source>
        <dbReference type="EMBL" id="ATS94095.1"/>
    </source>
</evidence>
<feature type="domain" description="Distal tail protein pb9 A" evidence="2">
    <location>
        <begin position="3"/>
        <end position="86"/>
    </location>
</feature>
<proteinExistence type="predicted"/>